<sequence>MIEPGAEAKSGLPVLLPEDVPVSGSLGSMGPLIRRLQSLLHTDQSLPQGVSKDELQGFMEDLKAINASIMDLSAARDPSFIDKCWMKEVREICYDTEDYLDMVLLRSSAGGRKIPWMKQQRCHLKIPWIQAKMKHQQRRPLKIPWIRIDDLWATSVWDIIRRALPEGNCCSRIITTTELEDVALACSGYHSKGIFKMVPLNDDQSRQLLFSRVFVSEDNCLDQEFNEISYGAIQKSSGLPLAIVYIASVLASWPNLILEQRKCIQDCLCSALRTNFPPEGIKEVLNLMYNNLPSHLKTCLMYLNMYPEDYVIRKDDLVRQWIAEAFLSAVEGKDIEQIAGEYFDELVARGLIQPVDTRLNVEVLSCTVHHMVVDLIAYECMEENFITAVDYFDAVTGIADKVRRLSIKLGGAKSAQLQGSFRMSQVRSLLFSGFFKCIPCIEEFRNLRVLILNIWSDQRKSKLDLAILRKLFQLRYVKIECNIAVKLPAKIQGLQQLMVLEVDARLATVPSDVVNLQSLLHLHLPSEAELPCGIGLLTSLRSLGHFNLSTSSRHNVLDLGKLTNVQDLHLTCSPAPSKRLIRNMECLASVLGKISNLKSLVLDGGSSSSTTISCDGLGDVSPAPALLGTLKVSPHICIISTLPRWIEELSKLRILKIALQNLSSDDVNILKKLPILAALSLYVRTSNPAERIVFNKEGFSVLKYFKLVSSSPCVEFTEGAMNTVQRLKLGFNADTMEQYSPLDAGFKHLIGLEVFSAKIGCAGTNEASKKAVESSMRDAFSKHPSPPIINIQLVDWIFHGEIQTTSVTQRKKRHTTEKGSTEVPNKQTFSRIDMTSDCSPDMQHPESSAHTMKQVELLRRYDVMAQHGPTQAPAQKDPRPPVWITYQHWRRQTRG</sequence>
<feature type="domain" description="Disease resistance R13L4/SHOC-2-like LRR" evidence="9">
    <location>
        <begin position="425"/>
        <end position="788"/>
    </location>
</feature>
<organism evidence="10 11">
    <name type="scientific">Digitaria exilis</name>
    <dbReference type="NCBI Taxonomy" id="1010633"/>
    <lineage>
        <taxon>Eukaryota</taxon>
        <taxon>Viridiplantae</taxon>
        <taxon>Streptophyta</taxon>
        <taxon>Embryophyta</taxon>
        <taxon>Tracheophyta</taxon>
        <taxon>Spermatophyta</taxon>
        <taxon>Magnoliopsida</taxon>
        <taxon>Liliopsida</taxon>
        <taxon>Poales</taxon>
        <taxon>Poaceae</taxon>
        <taxon>PACMAD clade</taxon>
        <taxon>Panicoideae</taxon>
        <taxon>Panicodae</taxon>
        <taxon>Paniceae</taxon>
        <taxon>Anthephorinae</taxon>
        <taxon>Digitaria</taxon>
    </lineage>
</organism>
<feature type="domain" description="Disease resistance protein winged helix" evidence="8">
    <location>
        <begin position="305"/>
        <end position="376"/>
    </location>
</feature>
<comment type="similarity">
    <text evidence="1">Belongs to the disease resistance NB-LRR family.</text>
</comment>
<dbReference type="InterPro" id="IPR044974">
    <property type="entry name" value="Disease_R_plants"/>
</dbReference>
<keyword evidence="4" id="KW-0547">Nucleotide-binding</keyword>
<dbReference type="EMBL" id="JACEFO010000353">
    <property type="protein sequence ID" value="KAF8772840.1"/>
    <property type="molecule type" value="Genomic_DNA"/>
</dbReference>
<evidence type="ECO:0000256" key="1">
    <source>
        <dbReference type="ARBA" id="ARBA00008894"/>
    </source>
</evidence>
<evidence type="ECO:0000256" key="6">
    <source>
        <dbReference type="ARBA" id="ARBA00023054"/>
    </source>
</evidence>
<keyword evidence="11" id="KW-1185">Reference proteome</keyword>
<gene>
    <name evidence="10" type="ORF">HU200_005225</name>
</gene>
<dbReference type="SUPFAM" id="SSF52540">
    <property type="entry name" value="P-loop containing nucleoside triphosphate hydrolases"/>
    <property type="match status" value="1"/>
</dbReference>
<dbReference type="InterPro" id="IPR058922">
    <property type="entry name" value="WHD_DRP"/>
</dbReference>
<evidence type="ECO:0000313" key="10">
    <source>
        <dbReference type="EMBL" id="KAF8772840.1"/>
    </source>
</evidence>
<dbReference type="AlphaFoldDB" id="A0A835FUK9"/>
<dbReference type="GO" id="GO:0043531">
    <property type="term" value="F:ADP binding"/>
    <property type="evidence" value="ECO:0007669"/>
    <property type="project" value="InterPro"/>
</dbReference>
<dbReference type="PANTHER" id="PTHR23155:SF1094">
    <property type="entry name" value="OS11G0686400 PROTEIN"/>
    <property type="match status" value="1"/>
</dbReference>
<evidence type="ECO:0000259" key="9">
    <source>
        <dbReference type="Pfam" id="PF23598"/>
    </source>
</evidence>
<evidence type="ECO:0000259" key="8">
    <source>
        <dbReference type="Pfam" id="PF23559"/>
    </source>
</evidence>
<dbReference type="InterPro" id="IPR036388">
    <property type="entry name" value="WH-like_DNA-bd_sf"/>
</dbReference>
<dbReference type="PANTHER" id="PTHR23155">
    <property type="entry name" value="DISEASE RESISTANCE PROTEIN RP"/>
    <property type="match status" value="1"/>
</dbReference>
<evidence type="ECO:0000256" key="5">
    <source>
        <dbReference type="ARBA" id="ARBA00022821"/>
    </source>
</evidence>
<name>A0A835FUK9_9POAL</name>
<dbReference type="InterPro" id="IPR032675">
    <property type="entry name" value="LRR_dom_sf"/>
</dbReference>
<feature type="domain" description="Disease resistance N-terminal" evidence="7">
    <location>
        <begin position="29"/>
        <end position="109"/>
    </location>
</feature>
<keyword evidence="3" id="KW-0677">Repeat</keyword>
<dbReference type="Pfam" id="PF23598">
    <property type="entry name" value="LRR_14"/>
    <property type="match status" value="1"/>
</dbReference>
<dbReference type="Pfam" id="PF18052">
    <property type="entry name" value="Rx_N"/>
    <property type="match status" value="1"/>
</dbReference>
<dbReference type="Pfam" id="PF23559">
    <property type="entry name" value="WHD_DRP"/>
    <property type="match status" value="1"/>
</dbReference>
<dbReference type="InterPro" id="IPR055414">
    <property type="entry name" value="LRR_R13L4/SHOC2-like"/>
</dbReference>
<protein>
    <submittedName>
        <fullName evidence="10">Uncharacterized protein</fullName>
    </submittedName>
</protein>
<keyword evidence="5" id="KW-0611">Plant defense</keyword>
<proteinExistence type="inferred from homology"/>
<dbReference type="GO" id="GO:0002758">
    <property type="term" value="P:innate immune response-activating signaling pathway"/>
    <property type="evidence" value="ECO:0007669"/>
    <property type="project" value="UniProtKB-ARBA"/>
</dbReference>
<dbReference type="InterPro" id="IPR041118">
    <property type="entry name" value="Rx_N"/>
</dbReference>
<keyword evidence="2" id="KW-0433">Leucine-rich repeat</keyword>
<dbReference type="Proteomes" id="UP000636709">
    <property type="component" value="Unassembled WGS sequence"/>
</dbReference>
<accession>A0A835FUK9</accession>
<evidence type="ECO:0000256" key="4">
    <source>
        <dbReference type="ARBA" id="ARBA00022741"/>
    </source>
</evidence>
<evidence type="ECO:0000256" key="3">
    <source>
        <dbReference type="ARBA" id="ARBA00022737"/>
    </source>
</evidence>
<dbReference type="FunFam" id="1.10.10.10:FF:000322">
    <property type="entry name" value="Probable disease resistance protein At1g63360"/>
    <property type="match status" value="1"/>
</dbReference>
<dbReference type="InterPro" id="IPR027417">
    <property type="entry name" value="P-loop_NTPase"/>
</dbReference>
<dbReference type="Gene3D" id="1.20.5.4130">
    <property type="match status" value="1"/>
</dbReference>
<evidence type="ECO:0000259" key="7">
    <source>
        <dbReference type="Pfam" id="PF18052"/>
    </source>
</evidence>
<dbReference type="Gene3D" id="1.10.10.10">
    <property type="entry name" value="Winged helix-like DNA-binding domain superfamily/Winged helix DNA-binding domain"/>
    <property type="match status" value="1"/>
</dbReference>
<dbReference type="Gene3D" id="3.80.10.10">
    <property type="entry name" value="Ribonuclease Inhibitor"/>
    <property type="match status" value="1"/>
</dbReference>
<dbReference type="SUPFAM" id="SSF52058">
    <property type="entry name" value="L domain-like"/>
    <property type="match status" value="1"/>
</dbReference>
<dbReference type="GO" id="GO:0042742">
    <property type="term" value="P:defense response to bacterium"/>
    <property type="evidence" value="ECO:0007669"/>
    <property type="project" value="UniProtKB-ARBA"/>
</dbReference>
<dbReference type="GO" id="GO:0009626">
    <property type="term" value="P:plant-type hypersensitive response"/>
    <property type="evidence" value="ECO:0007669"/>
    <property type="project" value="UniProtKB-ARBA"/>
</dbReference>
<comment type="caution">
    <text evidence="10">The sequence shown here is derived from an EMBL/GenBank/DDBJ whole genome shotgun (WGS) entry which is preliminary data.</text>
</comment>
<dbReference type="OrthoDB" id="692321at2759"/>
<keyword evidence="6" id="KW-0175">Coiled coil</keyword>
<evidence type="ECO:0000256" key="2">
    <source>
        <dbReference type="ARBA" id="ARBA00022614"/>
    </source>
</evidence>
<reference evidence="10" key="1">
    <citation type="submission" date="2020-07" db="EMBL/GenBank/DDBJ databases">
        <title>Genome sequence and genetic diversity analysis of an under-domesticated orphan crop, white fonio (Digitaria exilis).</title>
        <authorList>
            <person name="Bennetzen J.L."/>
            <person name="Chen S."/>
            <person name="Ma X."/>
            <person name="Wang X."/>
            <person name="Yssel A.E.J."/>
            <person name="Chaluvadi S.R."/>
            <person name="Johnson M."/>
            <person name="Gangashetty P."/>
            <person name="Hamidou F."/>
            <person name="Sanogo M.D."/>
            <person name="Zwaenepoel A."/>
            <person name="Wallace J."/>
            <person name="Van De Peer Y."/>
            <person name="Van Deynze A."/>
        </authorList>
    </citation>
    <scope>NUCLEOTIDE SEQUENCE</scope>
    <source>
        <tissue evidence="10">Leaves</tissue>
    </source>
</reference>
<evidence type="ECO:0000313" key="11">
    <source>
        <dbReference type="Proteomes" id="UP000636709"/>
    </source>
</evidence>